<organism evidence="1 2">
    <name type="scientific">Novosphingobium kunmingense</name>
    <dbReference type="NCBI Taxonomy" id="1211806"/>
    <lineage>
        <taxon>Bacteria</taxon>
        <taxon>Pseudomonadati</taxon>
        <taxon>Pseudomonadota</taxon>
        <taxon>Alphaproteobacteria</taxon>
        <taxon>Sphingomonadales</taxon>
        <taxon>Sphingomonadaceae</taxon>
        <taxon>Novosphingobium</taxon>
    </lineage>
</organism>
<sequence length="569" mass="62838">MASGPDTLRGAGIGSVLAAQRAYAEDRGERAKFGLVVPEAFVRGIRDLGYRSNGDAIAELIDNALQAFADRIDVAFGYDGTTSLKKPLQLAVIDNGHGMEPAMIRMAVMWGGTHRENDRSGLGRYGYGLPCASVSLGRRFTVLSKVADGAVHAVSLDLDALSAGAYTDRIGDIIVPEPIEATLPAFVAEQIAAAHPHGWISGTVILIEKLDRLEWATTQGLRENLCRQFGVTYHKLRGEAALFVDNEYVEPIDPLFLTPEFHLYDLDDDRARPLDPVRIEVRDPETGTYKGAMTLRYAWLPPSFGSVDKGRDAVGLNANPRFAILKDYHGILFSRNGRLIDVQTRTPWTNFINNDRYIKVEVEFAATLDEPFGVTTSKQQVTISQFVWDKLREAGLPKAIEQLRIKVKEAKLARRIAAFTPRTGERLLSERAMSGSAGLALPDHGDRQLALELRLSPYRLRFEHLPGAPFFRVDLQEGARTLHINSAHAFYEDIYAGTNSSAETRAALELMLFSFGDVLLNDDERSAADQQRQIFKWSRRLEQALGMMASHLAAGDEIDPEPDDSSDGG</sequence>
<keyword evidence="1" id="KW-0808">Transferase</keyword>
<reference evidence="1 2" key="1">
    <citation type="submission" date="2017-11" db="EMBL/GenBank/DDBJ databases">
        <title>Genomic Encyclopedia of Type Strains, Phase III (KMG-III): the genomes of soil and plant-associated and newly described type strains.</title>
        <authorList>
            <person name="Whitman W."/>
        </authorList>
    </citation>
    <scope>NUCLEOTIDE SEQUENCE [LARGE SCALE GENOMIC DNA]</scope>
    <source>
        <strain evidence="1 2">CGMCC 1.12274</strain>
    </source>
</reference>
<evidence type="ECO:0000313" key="1">
    <source>
        <dbReference type="EMBL" id="PKB14303.1"/>
    </source>
</evidence>
<dbReference type="SUPFAM" id="SSF55874">
    <property type="entry name" value="ATPase domain of HSP90 chaperone/DNA topoisomerase II/histidine kinase"/>
    <property type="match status" value="1"/>
</dbReference>
<dbReference type="Proteomes" id="UP000232587">
    <property type="component" value="Unassembled WGS sequence"/>
</dbReference>
<dbReference type="OrthoDB" id="9813438at2"/>
<keyword evidence="2" id="KW-1185">Reference proteome</keyword>
<dbReference type="EMBL" id="PHUF01000005">
    <property type="protein sequence ID" value="PKB14303.1"/>
    <property type="molecule type" value="Genomic_DNA"/>
</dbReference>
<dbReference type="InterPro" id="IPR036890">
    <property type="entry name" value="HATPase_C_sf"/>
</dbReference>
<gene>
    <name evidence="1" type="ORF">B0I00_2935</name>
</gene>
<accession>A0A2N0H5U4</accession>
<dbReference type="RefSeq" id="WP_100868110.1">
    <property type="nucleotide sequence ID" value="NZ_PHUF01000005.1"/>
</dbReference>
<evidence type="ECO:0000313" key="2">
    <source>
        <dbReference type="Proteomes" id="UP000232587"/>
    </source>
</evidence>
<dbReference type="AlphaFoldDB" id="A0A2N0H5U4"/>
<proteinExistence type="predicted"/>
<dbReference type="GO" id="GO:0016301">
    <property type="term" value="F:kinase activity"/>
    <property type="evidence" value="ECO:0007669"/>
    <property type="project" value="UniProtKB-KW"/>
</dbReference>
<dbReference type="Pfam" id="PF13589">
    <property type="entry name" value="HATPase_c_3"/>
    <property type="match status" value="1"/>
</dbReference>
<protein>
    <submittedName>
        <fullName evidence="1">Histidine kinase/DNA gyrase B/HSP90-like ATPase</fullName>
    </submittedName>
</protein>
<dbReference type="Gene3D" id="3.30.565.10">
    <property type="entry name" value="Histidine kinase-like ATPase, C-terminal domain"/>
    <property type="match status" value="1"/>
</dbReference>
<keyword evidence="1" id="KW-0418">Kinase</keyword>
<comment type="caution">
    <text evidence="1">The sequence shown here is derived from an EMBL/GenBank/DDBJ whole genome shotgun (WGS) entry which is preliminary data.</text>
</comment>
<name>A0A2N0H5U4_9SPHN</name>